<organism evidence="1 2">
    <name type="scientific">Angomonas deanei</name>
    <dbReference type="NCBI Taxonomy" id="59799"/>
    <lineage>
        <taxon>Eukaryota</taxon>
        <taxon>Discoba</taxon>
        <taxon>Euglenozoa</taxon>
        <taxon>Kinetoplastea</taxon>
        <taxon>Metakinetoplastina</taxon>
        <taxon>Trypanosomatida</taxon>
        <taxon>Trypanosomatidae</taxon>
        <taxon>Strigomonadinae</taxon>
        <taxon>Angomonas</taxon>
    </lineage>
</organism>
<dbReference type="Gene3D" id="2.60.120.330">
    <property type="entry name" value="B-lactam Antibiotic, Isopenicillin N Synthase, Chain"/>
    <property type="match status" value="1"/>
</dbReference>
<dbReference type="EMBL" id="LR877157">
    <property type="protein sequence ID" value="CAD2219276.1"/>
    <property type="molecule type" value="Genomic_DNA"/>
</dbReference>
<evidence type="ECO:0000313" key="1">
    <source>
        <dbReference type="EMBL" id="CAD2219276.1"/>
    </source>
</evidence>
<keyword evidence="2" id="KW-1185">Reference proteome</keyword>
<dbReference type="Proteomes" id="UP000515908">
    <property type="component" value="Chromosome 13"/>
</dbReference>
<accession>A0A7G2CHP5</accession>
<dbReference type="InterPro" id="IPR027443">
    <property type="entry name" value="IPNS-like_sf"/>
</dbReference>
<dbReference type="VEuPathDB" id="TriTrypDB:ADEAN_000678100"/>
<evidence type="ECO:0000313" key="2">
    <source>
        <dbReference type="Proteomes" id="UP000515908"/>
    </source>
</evidence>
<reference evidence="1 2" key="1">
    <citation type="submission" date="2020-08" db="EMBL/GenBank/DDBJ databases">
        <authorList>
            <person name="Newling K."/>
            <person name="Davey J."/>
            <person name="Forrester S."/>
        </authorList>
    </citation>
    <scope>NUCLEOTIDE SEQUENCE [LARGE SCALE GENOMIC DNA]</scope>
    <source>
        <strain evidence="2">Crithidia deanei Carvalho (ATCC PRA-265)</strain>
    </source>
</reference>
<dbReference type="AlphaFoldDB" id="A0A7G2CHP5"/>
<sequence>MENGPLRQFQKTRVMEDGKRCRRHLEIPIAFLHDQKRRHTLTLPPEVVTVYEGLYSAAVKHVRSALLPPPDVGPAPLTRELLEETLLSSITVRSVLRLIRYDEGVGSRPHVDPGLCTALLLGSTGGLELNTTDDVSELLKGNAPGDYRLPSSDSKGASARAFDDLPHWQTVPDSPAWREDTDTVIMNSNFLSVLTLGEQSGVLHRVVDHWGKEGGVRTNVIVELRPHKPKFWYQWSSGRAKKKS</sequence>
<name>A0A7G2CHP5_9TRYP</name>
<dbReference type="OrthoDB" id="272890at2759"/>
<gene>
    <name evidence="1" type="ORF">ADEAN_000678100</name>
</gene>
<protein>
    <recommendedName>
        <fullName evidence="3">2OG-Fe(II) oxygenase superfamily</fullName>
    </recommendedName>
</protein>
<evidence type="ECO:0008006" key="3">
    <source>
        <dbReference type="Google" id="ProtNLM"/>
    </source>
</evidence>
<proteinExistence type="predicted"/>